<dbReference type="GO" id="GO:0003677">
    <property type="term" value="F:DNA binding"/>
    <property type="evidence" value="ECO:0007669"/>
    <property type="project" value="InterPro"/>
</dbReference>
<organism evidence="3 4">
    <name type="scientific">Candidatus Nitrospira nitrosa</name>
    <dbReference type="NCBI Taxonomy" id="1742972"/>
    <lineage>
        <taxon>Bacteria</taxon>
        <taxon>Pseudomonadati</taxon>
        <taxon>Nitrospirota</taxon>
        <taxon>Nitrospiria</taxon>
        <taxon>Nitrospirales</taxon>
        <taxon>Nitrospiraceae</taxon>
        <taxon>Nitrospira</taxon>
    </lineage>
</organism>
<evidence type="ECO:0000313" key="3">
    <source>
        <dbReference type="EMBL" id="CUS38254.1"/>
    </source>
</evidence>
<name>A0A0S4LMV3_9BACT</name>
<dbReference type="EMBL" id="CZQA01000011">
    <property type="protein sequence ID" value="CUS38254.1"/>
    <property type="molecule type" value="Genomic_DNA"/>
</dbReference>
<proteinExistence type="predicted"/>
<dbReference type="InterPro" id="IPR002525">
    <property type="entry name" value="Transp_IS110-like_N"/>
</dbReference>
<accession>A0A0S4LMV3</accession>
<dbReference type="RefSeq" id="WP_090750700.1">
    <property type="nucleotide sequence ID" value="NZ_CZQA01000011.1"/>
</dbReference>
<feature type="domain" description="Transposase IS116/IS110/IS902 C-terminal" evidence="2">
    <location>
        <begin position="214"/>
        <end position="298"/>
    </location>
</feature>
<dbReference type="AlphaFoldDB" id="A0A0S4LMV3"/>
<dbReference type="OrthoDB" id="5429596at2"/>
<dbReference type="GO" id="GO:0006313">
    <property type="term" value="P:DNA transposition"/>
    <property type="evidence" value="ECO:0007669"/>
    <property type="project" value="InterPro"/>
</dbReference>
<evidence type="ECO:0000259" key="1">
    <source>
        <dbReference type="Pfam" id="PF01548"/>
    </source>
</evidence>
<evidence type="ECO:0000259" key="2">
    <source>
        <dbReference type="Pfam" id="PF02371"/>
    </source>
</evidence>
<dbReference type="InterPro" id="IPR003346">
    <property type="entry name" value="Transposase_20"/>
</dbReference>
<sequence length="338" mass="37812">MMCYAGIDLHATNSVLVVIDEADRVLYQKRLRNDLAVIFTALTPYQTTLQGVVVESTYNWYWLVDGLMEAGYRVHLAHAPALPQYSGLKHVDDQHDAQWLAHLLRLGLLPTGYIYPKAERAVRDLLRKRSQLVRHKTMVVLSLQSLLTRLTGNRLSLPRLRQLTPEGIQALVPFPEHVQSVSSSLAVLQCLEHEIHTIEGTVREAGRTQPGYVLLQTVPGIGPILAGTILLEAGDLRRFATVGHFASYCRCVGSEHVSNGKRKGAGNTKNGNKYLSWAFIEAAHFAIRYEAVIRPSYQRKQARTHPLVALKAVAHKLARACYHMLRAQVPFDLSRAFG</sequence>
<dbReference type="PANTHER" id="PTHR33055">
    <property type="entry name" value="TRANSPOSASE FOR INSERTION SEQUENCE ELEMENT IS1111A"/>
    <property type="match status" value="1"/>
</dbReference>
<feature type="domain" description="Transposase IS110-like N-terminal" evidence="1">
    <location>
        <begin position="5"/>
        <end position="149"/>
    </location>
</feature>
<dbReference type="PANTHER" id="PTHR33055:SF15">
    <property type="entry name" value="TRANSPOSASE-RELATED"/>
    <property type="match status" value="1"/>
</dbReference>
<dbReference type="Pfam" id="PF01548">
    <property type="entry name" value="DEDD_Tnp_IS110"/>
    <property type="match status" value="1"/>
</dbReference>
<dbReference type="Pfam" id="PF02371">
    <property type="entry name" value="Transposase_20"/>
    <property type="match status" value="1"/>
</dbReference>
<reference evidence="3 4" key="1">
    <citation type="submission" date="2015-10" db="EMBL/GenBank/DDBJ databases">
        <authorList>
            <person name="Gilbert D.G."/>
        </authorList>
    </citation>
    <scope>NUCLEOTIDE SEQUENCE [LARGE SCALE GENOMIC DNA]</scope>
    <source>
        <strain evidence="3">COMA1</strain>
    </source>
</reference>
<dbReference type="GO" id="GO:0004803">
    <property type="term" value="F:transposase activity"/>
    <property type="evidence" value="ECO:0007669"/>
    <property type="project" value="InterPro"/>
</dbReference>
<evidence type="ECO:0000313" key="4">
    <source>
        <dbReference type="Proteomes" id="UP000199032"/>
    </source>
</evidence>
<keyword evidence="4" id="KW-1185">Reference proteome</keyword>
<dbReference type="InterPro" id="IPR047650">
    <property type="entry name" value="Transpos_IS110"/>
</dbReference>
<dbReference type="Proteomes" id="UP000199032">
    <property type="component" value="Unassembled WGS sequence"/>
</dbReference>
<gene>
    <name evidence="3" type="ORF">COMA1_50002</name>
</gene>
<protein>
    <submittedName>
        <fullName evidence="3">Transposase</fullName>
    </submittedName>
</protein>
<dbReference type="NCBIfam" id="NF033542">
    <property type="entry name" value="transpos_IS110"/>
    <property type="match status" value="1"/>
</dbReference>